<dbReference type="NCBIfam" id="TIGR02532">
    <property type="entry name" value="IV_pilin_GFxxxE"/>
    <property type="match status" value="1"/>
</dbReference>
<evidence type="ECO:0000313" key="3">
    <source>
        <dbReference type="Proteomes" id="UP000184268"/>
    </source>
</evidence>
<keyword evidence="1" id="KW-1133">Transmembrane helix</keyword>
<keyword evidence="3" id="KW-1185">Reference proteome</keyword>
<dbReference type="RefSeq" id="WP_159437701.1">
    <property type="nucleotide sequence ID" value="NZ_FQXG01000006.1"/>
</dbReference>
<dbReference type="InterPro" id="IPR012902">
    <property type="entry name" value="N_methyl_site"/>
</dbReference>
<dbReference type="AlphaFoldDB" id="A0A1M5Y0U1"/>
<name>A0A1M5Y0U1_9GAMM</name>
<dbReference type="EMBL" id="FQXG01000006">
    <property type="protein sequence ID" value="SHI05612.1"/>
    <property type="molecule type" value="Genomic_DNA"/>
</dbReference>
<keyword evidence="1" id="KW-0472">Membrane</keyword>
<accession>A0A1M5Y0U1</accession>
<reference evidence="2 3" key="1">
    <citation type="submission" date="2016-11" db="EMBL/GenBank/DDBJ databases">
        <authorList>
            <person name="Jaros S."/>
            <person name="Januszkiewicz K."/>
            <person name="Wedrychowicz H."/>
        </authorList>
    </citation>
    <scope>NUCLEOTIDE SEQUENCE [LARGE SCALE GENOMIC DNA]</scope>
    <source>
        <strain evidence="2 3">DSM 16917</strain>
    </source>
</reference>
<proteinExistence type="predicted"/>
<organism evidence="2 3">
    <name type="scientific">Ferrimonas marina</name>
    <dbReference type="NCBI Taxonomy" id="299255"/>
    <lineage>
        <taxon>Bacteria</taxon>
        <taxon>Pseudomonadati</taxon>
        <taxon>Pseudomonadota</taxon>
        <taxon>Gammaproteobacteria</taxon>
        <taxon>Alteromonadales</taxon>
        <taxon>Ferrimonadaceae</taxon>
        <taxon>Ferrimonas</taxon>
    </lineage>
</organism>
<dbReference type="PROSITE" id="PS00409">
    <property type="entry name" value="PROKAR_NTER_METHYL"/>
    <property type="match status" value="1"/>
</dbReference>
<feature type="transmembrane region" description="Helical" evidence="1">
    <location>
        <begin position="20"/>
        <end position="40"/>
    </location>
</feature>
<dbReference type="STRING" id="299255.SAMN02745129_3878"/>
<dbReference type="Pfam" id="PF07963">
    <property type="entry name" value="N_methyl"/>
    <property type="match status" value="1"/>
</dbReference>
<dbReference type="Proteomes" id="UP000184268">
    <property type="component" value="Unassembled WGS sequence"/>
</dbReference>
<protein>
    <submittedName>
        <fullName evidence="2">MSHA pilin protein MshD</fullName>
    </submittedName>
</protein>
<dbReference type="InterPro" id="IPR045584">
    <property type="entry name" value="Pilin-like"/>
</dbReference>
<sequence>MAAKPGTVRRLAGFTLVEMVVGMVVLAIALVLIATLLFPLGERAALSVHRAKSAQLGQAVLAQMAGRRVDRDTPAGGGRIASLSCCDQDSSVCAQSGTAPADWTWLDQFHGYQGTPQALLGNDHYQQFTLAIQVQCLSDSAWPDGVKAVDLSVTAPDGEVFLFTQLRGNY</sequence>
<evidence type="ECO:0000256" key="1">
    <source>
        <dbReference type="SAM" id="Phobius"/>
    </source>
</evidence>
<keyword evidence="1" id="KW-0812">Transmembrane</keyword>
<evidence type="ECO:0000313" key="2">
    <source>
        <dbReference type="EMBL" id="SHI05612.1"/>
    </source>
</evidence>
<dbReference type="SUPFAM" id="SSF54523">
    <property type="entry name" value="Pili subunits"/>
    <property type="match status" value="1"/>
</dbReference>
<gene>
    <name evidence="2" type="ORF">SAMN02745129_3878</name>
</gene>